<evidence type="ECO:0000256" key="1">
    <source>
        <dbReference type="SAM" id="Phobius"/>
    </source>
</evidence>
<dbReference type="PANTHER" id="PTHR42685:SF22">
    <property type="entry name" value="CONDITIONED MEDIUM FACTOR RECEPTOR 1"/>
    <property type="match status" value="1"/>
</dbReference>
<dbReference type="NCBIfam" id="TIGR02032">
    <property type="entry name" value="GG-red-SF"/>
    <property type="match status" value="1"/>
</dbReference>
<dbReference type="Proteomes" id="UP000587760">
    <property type="component" value="Unassembled WGS sequence"/>
</dbReference>
<protein>
    <submittedName>
        <fullName evidence="3">Geranylgeranyl reductase family protein</fullName>
    </submittedName>
</protein>
<evidence type="ECO:0000313" key="3">
    <source>
        <dbReference type="EMBL" id="MBB6479699.1"/>
    </source>
</evidence>
<dbReference type="GO" id="GO:0016628">
    <property type="term" value="F:oxidoreductase activity, acting on the CH-CH group of donors, NAD or NADP as acceptor"/>
    <property type="evidence" value="ECO:0007669"/>
    <property type="project" value="InterPro"/>
</dbReference>
<reference evidence="3 4" key="1">
    <citation type="submission" date="2020-08" db="EMBL/GenBank/DDBJ databases">
        <title>Genomic Encyclopedia of Type Strains, Phase IV (KMG-IV): sequencing the most valuable type-strain genomes for metagenomic binning, comparative biology and taxonomic classification.</title>
        <authorList>
            <person name="Goeker M."/>
        </authorList>
    </citation>
    <scope>NUCLEOTIDE SEQUENCE [LARGE SCALE GENOMIC DNA]</scope>
    <source>
        <strain evidence="3 4">DSM 2461</strain>
    </source>
</reference>
<dbReference type="Gene3D" id="3.50.50.60">
    <property type="entry name" value="FAD/NAD(P)-binding domain"/>
    <property type="match status" value="1"/>
</dbReference>
<feature type="transmembrane region" description="Helical" evidence="1">
    <location>
        <begin position="361"/>
        <end position="378"/>
    </location>
</feature>
<accession>A0A841R9U3</accession>
<proteinExistence type="predicted"/>
<feature type="domain" description="FAD-binding" evidence="2">
    <location>
        <begin position="6"/>
        <end position="163"/>
    </location>
</feature>
<keyword evidence="1" id="KW-0812">Transmembrane</keyword>
<dbReference type="InterPro" id="IPR050407">
    <property type="entry name" value="Geranylgeranyl_reductase"/>
</dbReference>
<dbReference type="AlphaFoldDB" id="A0A841R9U3"/>
<comment type="caution">
    <text evidence="3">The sequence shown here is derived from an EMBL/GenBank/DDBJ whole genome shotgun (WGS) entry which is preliminary data.</text>
</comment>
<sequence>MKIHDLIVIGAGPAGSSAARKGAELGLNVLVIDKESFPRDKPCGGGLSAAAYKELGEDLPEHLIEQKCYGMRSVYRNQIHLIESETPVAYMIRRIHFDNYLLEQALSQGAVFSQETCRAVRETSGLVEIETDKGTHYSRYCIGADGFFSPTAKSVRDPFSKAETRFCLISHPADNGHPIRQSEKPVVELDFGFIRKGYGWLFPKGEFISAGIGGEAASAKELRHVYKAFLASHNLDQAEKPQGCFIPVSNLKHELATGRIMLAGDAAGLVDSFSGEGIRNALISGRLAAEKATEAKSRDGAVQGYKSSLLKKIGNNLIWSERMTRVSSRFESLVYGRLLADERVMKRYFEILRGDRSYRSFFLMTMLELPLIILSVSIKKTGMLNRTR</sequence>
<name>A0A841R9U3_9SPIO</name>
<dbReference type="RefSeq" id="WP_184745157.1">
    <property type="nucleotide sequence ID" value="NZ_JACHGJ010000002.1"/>
</dbReference>
<dbReference type="InterPro" id="IPR002938">
    <property type="entry name" value="FAD-bd"/>
</dbReference>
<dbReference type="EMBL" id="JACHGJ010000002">
    <property type="protein sequence ID" value="MBB6479699.1"/>
    <property type="molecule type" value="Genomic_DNA"/>
</dbReference>
<dbReference type="InterPro" id="IPR036188">
    <property type="entry name" value="FAD/NAD-bd_sf"/>
</dbReference>
<dbReference type="SUPFAM" id="SSF51905">
    <property type="entry name" value="FAD/NAD(P)-binding domain"/>
    <property type="match status" value="1"/>
</dbReference>
<dbReference type="PRINTS" id="PR00420">
    <property type="entry name" value="RNGMNOXGNASE"/>
</dbReference>
<keyword evidence="1" id="KW-1133">Transmembrane helix</keyword>
<keyword evidence="4" id="KW-1185">Reference proteome</keyword>
<dbReference type="GO" id="GO:0071949">
    <property type="term" value="F:FAD binding"/>
    <property type="evidence" value="ECO:0007669"/>
    <property type="project" value="InterPro"/>
</dbReference>
<organism evidence="3 4">
    <name type="scientific">Spirochaeta isovalerica</name>
    <dbReference type="NCBI Taxonomy" id="150"/>
    <lineage>
        <taxon>Bacteria</taxon>
        <taxon>Pseudomonadati</taxon>
        <taxon>Spirochaetota</taxon>
        <taxon>Spirochaetia</taxon>
        <taxon>Spirochaetales</taxon>
        <taxon>Spirochaetaceae</taxon>
        <taxon>Spirochaeta</taxon>
    </lineage>
</organism>
<keyword evidence="1" id="KW-0472">Membrane</keyword>
<evidence type="ECO:0000259" key="2">
    <source>
        <dbReference type="Pfam" id="PF01494"/>
    </source>
</evidence>
<evidence type="ECO:0000313" key="4">
    <source>
        <dbReference type="Proteomes" id="UP000587760"/>
    </source>
</evidence>
<dbReference type="PANTHER" id="PTHR42685">
    <property type="entry name" value="GERANYLGERANYL DIPHOSPHATE REDUCTASE"/>
    <property type="match status" value="1"/>
</dbReference>
<dbReference type="Pfam" id="PF01494">
    <property type="entry name" value="FAD_binding_3"/>
    <property type="match status" value="1"/>
</dbReference>
<gene>
    <name evidence="3" type="ORF">HNR50_001357</name>
</gene>
<dbReference type="InterPro" id="IPR011777">
    <property type="entry name" value="Geranylgeranyl_Rdtase_fam"/>
</dbReference>